<protein>
    <recommendedName>
        <fullName evidence="3 11">Thymidylate kinase</fullName>
        <ecNumber evidence="2 11">2.7.4.9</ecNumber>
    </recommendedName>
    <alternativeName>
        <fullName evidence="11">dTMP kinase</fullName>
    </alternativeName>
</protein>
<keyword evidence="7 11" id="KW-0418">Kinase</keyword>
<evidence type="ECO:0000256" key="6">
    <source>
        <dbReference type="ARBA" id="ARBA00022741"/>
    </source>
</evidence>
<dbReference type="NCBIfam" id="TIGR00041">
    <property type="entry name" value="DTMP_kinase"/>
    <property type="match status" value="1"/>
</dbReference>
<dbReference type="AlphaFoldDB" id="A0A133Y7J6"/>
<dbReference type="PANTHER" id="PTHR10344:SF4">
    <property type="entry name" value="UMP-CMP KINASE 2, MITOCHONDRIAL"/>
    <property type="match status" value="1"/>
</dbReference>
<keyword evidence="6 11" id="KW-0547">Nucleotide-binding</keyword>
<dbReference type="STRING" id="1497955.HMPREF1872_01205"/>
<dbReference type="Gene3D" id="3.40.50.300">
    <property type="entry name" value="P-loop containing nucleotide triphosphate hydrolases"/>
    <property type="match status" value="1"/>
</dbReference>
<dbReference type="Proteomes" id="UP000070080">
    <property type="component" value="Unassembled WGS sequence"/>
</dbReference>
<evidence type="ECO:0000256" key="9">
    <source>
        <dbReference type="ARBA" id="ARBA00048743"/>
    </source>
</evidence>
<dbReference type="GO" id="GO:0006235">
    <property type="term" value="P:dTTP biosynthetic process"/>
    <property type="evidence" value="ECO:0007669"/>
    <property type="project" value="UniProtKB-UniRule"/>
</dbReference>
<dbReference type="HAMAP" id="MF_00165">
    <property type="entry name" value="Thymidylate_kinase"/>
    <property type="match status" value="1"/>
</dbReference>
<dbReference type="EC" id="2.7.4.9" evidence="2 11"/>
<evidence type="ECO:0000256" key="1">
    <source>
        <dbReference type="ARBA" id="ARBA00009776"/>
    </source>
</evidence>
<keyword evidence="4 11" id="KW-0808">Transferase</keyword>
<dbReference type="SUPFAM" id="SSF52540">
    <property type="entry name" value="P-loop containing nucleoside triphosphate hydrolases"/>
    <property type="match status" value="1"/>
</dbReference>
<sequence>MLAQKALLINFEGIDGAGKSTQIDAFCQFLEENGLSYIRLREPGGTVLGEKIRSILKDADPNLQIADLAELLLFSAARVELIQEKIKPALADKQIVVLDRFIDSTLAYQGGGRKLDYQTVEAICHLVLGNLAIDRTYYIDLDRETARERLKKSATFSEDRLDLIDDLDFWQQIRDVYHKLAQTERSNGQARYLCLDAKQSIQELQAKIQADFFDLLAHK</sequence>
<name>A0A133Y7J6_9FIRM</name>
<proteinExistence type="inferred from homology"/>
<keyword evidence="8 11" id="KW-0067">ATP-binding</keyword>
<evidence type="ECO:0000256" key="10">
    <source>
        <dbReference type="ARBA" id="ARBA00057735"/>
    </source>
</evidence>
<gene>
    <name evidence="11" type="primary">tmk</name>
    <name evidence="13" type="ORF">HMPREF1872_01205</name>
</gene>
<comment type="caution">
    <text evidence="13">The sequence shown here is derived from an EMBL/GenBank/DDBJ whole genome shotgun (WGS) entry which is preliminary data.</text>
</comment>
<keyword evidence="14" id="KW-1185">Reference proteome</keyword>
<evidence type="ECO:0000256" key="7">
    <source>
        <dbReference type="ARBA" id="ARBA00022777"/>
    </source>
</evidence>
<dbReference type="GO" id="GO:0006227">
    <property type="term" value="P:dUDP biosynthetic process"/>
    <property type="evidence" value="ECO:0007669"/>
    <property type="project" value="TreeGrafter"/>
</dbReference>
<organism evidence="13 14">
    <name type="scientific">Amygdalobacter nucleatus</name>
    <dbReference type="NCBI Taxonomy" id="3029274"/>
    <lineage>
        <taxon>Bacteria</taxon>
        <taxon>Bacillati</taxon>
        <taxon>Bacillota</taxon>
        <taxon>Clostridia</taxon>
        <taxon>Eubacteriales</taxon>
        <taxon>Oscillospiraceae</taxon>
        <taxon>Amygdalobacter</taxon>
    </lineage>
</organism>
<dbReference type="PATRIC" id="fig|1497955.3.peg.1171"/>
<dbReference type="InterPro" id="IPR027417">
    <property type="entry name" value="P-loop_NTPase"/>
</dbReference>
<dbReference type="InterPro" id="IPR018094">
    <property type="entry name" value="Thymidylate_kinase"/>
</dbReference>
<dbReference type="InterPro" id="IPR018095">
    <property type="entry name" value="Thymidylate_kin_CS"/>
</dbReference>
<dbReference type="GO" id="GO:0005829">
    <property type="term" value="C:cytosol"/>
    <property type="evidence" value="ECO:0007669"/>
    <property type="project" value="TreeGrafter"/>
</dbReference>
<evidence type="ECO:0000256" key="2">
    <source>
        <dbReference type="ARBA" id="ARBA00012980"/>
    </source>
</evidence>
<feature type="binding site" evidence="11">
    <location>
        <begin position="13"/>
        <end position="20"/>
    </location>
    <ligand>
        <name>ATP</name>
        <dbReference type="ChEBI" id="CHEBI:30616"/>
    </ligand>
</feature>
<dbReference type="GO" id="GO:0006233">
    <property type="term" value="P:dTDP biosynthetic process"/>
    <property type="evidence" value="ECO:0007669"/>
    <property type="project" value="InterPro"/>
</dbReference>
<evidence type="ECO:0000256" key="5">
    <source>
        <dbReference type="ARBA" id="ARBA00022727"/>
    </source>
</evidence>
<comment type="similarity">
    <text evidence="1 11">Belongs to the thymidylate kinase family.</text>
</comment>
<evidence type="ECO:0000256" key="11">
    <source>
        <dbReference type="HAMAP-Rule" id="MF_00165"/>
    </source>
</evidence>
<feature type="domain" description="Thymidylate kinase-like" evidence="12">
    <location>
        <begin position="11"/>
        <end position="208"/>
    </location>
</feature>
<evidence type="ECO:0000256" key="8">
    <source>
        <dbReference type="ARBA" id="ARBA00022840"/>
    </source>
</evidence>
<dbReference type="RefSeq" id="WP_066714755.1">
    <property type="nucleotide sequence ID" value="NZ_CP118869.1"/>
</dbReference>
<dbReference type="PANTHER" id="PTHR10344">
    <property type="entry name" value="THYMIDYLATE KINASE"/>
    <property type="match status" value="1"/>
</dbReference>
<evidence type="ECO:0000313" key="13">
    <source>
        <dbReference type="EMBL" id="KXB39174.1"/>
    </source>
</evidence>
<evidence type="ECO:0000256" key="3">
    <source>
        <dbReference type="ARBA" id="ARBA00017144"/>
    </source>
</evidence>
<dbReference type="EMBL" id="LSCV01000042">
    <property type="protein sequence ID" value="KXB39174.1"/>
    <property type="molecule type" value="Genomic_DNA"/>
</dbReference>
<dbReference type="PROSITE" id="PS01331">
    <property type="entry name" value="THYMIDYLATE_KINASE"/>
    <property type="match status" value="1"/>
</dbReference>
<dbReference type="GO" id="GO:0004798">
    <property type="term" value="F:dTMP kinase activity"/>
    <property type="evidence" value="ECO:0007669"/>
    <property type="project" value="UniProtKB-UniRule"/>
</dbReference>
<accession>A0A133Y7J6</accession>
<dbReference type="FunFam" id="3.40.50.300:FF:000225">
    <property type="entry name" value="Thymidylate kinase"/>
    <property type="match status" value="1"/>
</dbReference>
<comment type="catalytic activity">
    <reaction evidence="9 11">
        <text>dTMP + ATP = dTDP + ADP</text>
        <dbReference type="Rhea" id="RHEA:13517"/>
        <dbReference type="ChEBI" id="CHEBI:30616"/>
        <dbReference type="ChEBI" id="CHEBI:58369"/>
        <dbReference type="ChEBI" id="CHEBI:63528"/>
        <dbReference type="ChEBI" id="CHEBI:456216"/>
        <dbReference type="EC" id="2.7.4.9"/>
    </reaction>
</comment>
<keyword evidence="5 11" id="KW-0545">Nucleotide biosynthesis</keyword>
<dbReference type="GO" id="GO:0005524">
    <property type="term" value="F:ATP binding"/>
    <property type="evidence" value="ECO:0007669"/>
    <property type="project" value="UniProtKB-UniRule"/>
</dbReference>
<dbReference type="InterPro" id="IPR039430">
    <property type="entry name" value="Thymidylate_kin-like_dom"/>
</dbReference>
<evidence type="ECO:0000259" key="12">
    <source>
        <dbReference type="Pfam" id="PF02223"/>
    </source>
</evidence>
<comment type="function">
    <text evidence="10 11">Phosphorylation of dTMP to form dTDP in both de novo and salvage pathways of dTTP synthesis.</text>
</comment>
<dbReference type="Pfam" id="PF02223">
    <property type="entry name" value="Thymidylate_kin"/>
    <property type="match status" value="1"/>
</dbReference>
<reference evidence="14" key="1">
    <citation type="submission" date="2016-01" db="EMBL/GenBank/DDBJ databases">
        <authorList>
            <person name="Mitreva M."/>
            <person name="Pepin K.H."/>
            <person name="Mihindukulasuriya K.A."/>
            <person name="Fulton R."/>
            <person name="Fronick C."/>
            <person name="O'Laughlin M."/>
            <person name="Miner T."/>
            <person name="Herter B."/>
            <person name="Rosa B.A."/>
            <person name="Cordes M."/>
            <person name="Tomlinson C."/>
            <person name="Wollam A."/>
            <person name="Palsikar V.B."/>
            <person name="Mardis E.R."/>
            <person name="Wilson R.K."/>
        </authorList>
    </citation>
    <scope>NUCLEOTIDE SEQUENCE [LARGE SCALE GENOMIC DNA]</scope>
    <source>
        <strain evidence="14">KA00274</strain>
    </source>
</reference>
<dbReference type="CDD" id="cd01672">
    <property type="entry name" value="TMPK"/>
    <property type="match status" value="1"/>
</dbReference>
<evidence type="ECO:0000313" key="14">
    <source>
        <dbReference type="Proteomes" id="UP000070080"/>
    </source>
</evidence>
<dbReference type="OrthoDB" id="9774907at2"/>
<evidence type="ECO:0000256" key="4">
    <source>
        <dbReference type="ARBA" id="ARBA00022679"/>
    </source>
</evidence>